<dbReference type="Pfam" id="PF14223">
    <property type="entry name" value="Retrotran_gag_2"/>
    <property type="match status" value="1"/>
</dbReference>
<proteinExistence type="predicted"/>
<name>A0A5B6WEW4_9ROSI</name>
<evidence type="ECO:0000313" key="2">
    <source>
        <dbReference type="Proteomes" id="UP000325315"/>
    </source>
</evidence>
<keyword evidence="2" id="KW-1185">Reference proteome</keyword>
<sequence length="96" mass="11091">MFDRFTHIINGLKAIGKIYPNKEMVKKMLNSLPTSWEAKMMAIEESKDLNSLSFDELIGSLLIYEMRLNKGSEKERIMKKNVGKVLKSTTNNDKCY</sequence>
<dbReference type="AlphaFoldDB" id="A0A5B6WEW4"/>
<evidence type="ECO:0000313" key="1">
    <source>
        <dbReference type="EMBL" id="KAA3480279.1"/>
    </source>
</evidence>
<reference evidence="2" key="1">
    <citation type="journal article" date="2019" name="Plant Biotechnol. J.">
        <title>Genome sequencing of the Australian wild diploid species Gossypium australe highlights disease resistance and delayed gland morphogenesis.</title>
        <authorList>
            <person name="Cai Y."/>
            <person name="Cai X."/>
            <person name="Wang Q."/>
            <person name="Wang P."/>
            <person name="Zhang Y."/>
            <person name="Cai C."/>
            <person name="Xu Y."/>
            <person name="Wang K."/>
            <person name="Zhou Z."/>
            <person name="Wang C."/>
            <person name="Geng S."/>
            <person name="Li B."/>
            <person name="Dong Q."/>
            <person name="Hou Y."/>
            <person name="Wang H."/>
            <person name="Ai P."/>
            <person name="Liu Z."/>
            <person name="Yi F."/>
            <person name="Sun M."/>
            <person name="An G."/>
            <person name="Cheng J."/>
            <person name="Zhang Y."/>
            <person name="Shi Q."/>
            <person name="Xie Y."/>
            <person name="Shi X."/>
            <person name="Chang Y."/>
            <person name="Huang F."/>
            <person name="Chen Y."/>
            <person name="Hong S."/>
            <person name="Mi L."/>
            <person name="Sun Q."/>
            <person name="Zhang L."/>
            <person name="Zhou B."/>
            <person name="Peng R."/>
            <person name="Zhang X."/>
            <person name="Liu F."/>
        </authorList>
    </citation>
    <scope>NUCLEOTIDE SEQUENCE [LARGE SCALE GENOMIC DNA]</scope>
    <source>
        <strain evidence="2">cv. PA1801</strain>
    </source>
</reference>
<accession>A0A5B6WEW4</accession>
<gene>
    <name evidence="1" type="ORF">EPI10_020727</name>
</gene>
<dbReference type="EMBL" id="SMMG02000003">
    <property type="protein sequence ID" value="KAA3480279.1"/>
    <property type="molecule type" value="Genomic_DNA"/>
</dbReference>
<dbReference type="OrthoDB" id="1932348at2759"/>
<comment type="caution">
    <text evidence="1">The sequence shown here is derived from an EMBL/GenBank/DDBJ whole genome shotgun (WGS) entry which is preliminary data.</text>
</comment>
<dbReference type="Proteomes" id="UP000325315">
    <property type="component" value="Unassembled WGS sequence"/>
</dbReference>
<organism evidence="1 2">
    <name type="scientific">Gossypium australe</name>
    <dbReference type="NCBI Taxonomy" id="47621"/>
    <lineage>
        <taxon>Eukaryota</taxon>
        <taxon>Viridiplantae</taxon>
        <taxon>Streptophyta</taxon>
        <taxon>Embryophyta</taxon>
        <taxon>Tracheophyta</taxon>
        <taxon>Spermatophyta</taxon>
        <taxon>Magnoliopsida</taxon>
        <taxon>eudicotyledons</taxon>
        <taxon>Gunneridae</taxon>
        <taxon>Pentapetalae</taxon>
        <taxon>rosids</taxon>
        <taxon>malvids</taxon>
        <taxon>Malvales</taxon>
        <taxon>Malvaceae</taxon>
        <taxon>Malvoideae</taxon>
        <taxon>Gossypium</taxon>
    </lineage>
</organism>
<protein>
    <submittedName>
        <fullName evidence="1">UBN2 domain-containing protein</fullName>
    </submittedName>
</protein>